<evidence type="ECO:0000313" key="2">
    <source>
        <dbReference type="Proteomes" id="UP000220629"/>
    </source>
</evidence>
<sequence length="210" mass="23079">MPHTKHASITSNDVPNSQKRVVVPAITFQELWNSLPSGDPYDDPAYTNQCAIRISVMLHRVGVDMKSFNAKTVRPMAGAMTIGRILLDRKPTATRAEELGTWLQLQPFAGLPKAEKITGADWASKIRGRTGIIQFSGYWTRNGETSSGATGGHIDLWNGSRVTVSGFCSGFATWGRYLGISSFRQQASIFPRAAYSDLAGAKQILFWEIK</sequence>
<protein>
    <recommendedName>
        <fullName evidence="3">Type VI secretion system (T6SS), amidase effector protein 4</fullName>
    </recommendedName>
</protein>
<name>A0A2A7SD24_BURGA</name>
<dbReference type="Proteomes" id="UP000220629">
    <property type="component" value="Unassembled WGS sequence"/>
</dbReference>
<dbReference type="Gene3D" id="3.90.1720.80">
    <property type="match status" value="1"/>
</dbReference>
<comment type="caution">
    <text evidence="1">The sequence shown here is derived from an EMBL/GenBank/DDBJ whole genome shotgun (WGS) entry which is preliminary data.</text>
</comment>
<proteinExistence type="predicted"/>
<evidence type="ECO:0000313" key="1">
    <source>
        <dbReference type="EMBL" id="PEH41329.1"/>
    </source>
</evidence>
<accession>A0A2A7SD24</accession>
<dbReference type="Gene3D" id="4.10.280.80">
    <property type="match status" value="1"/>
</dbReference>
<gene>
    <name evidence="1" type="ORF">CRM94_03650</name>
</gene>
<dbReference type="AlphaFoldDB" id="A0A2A7SD24"/>
<dbReference type="InterPro" id="IPR025562">
    <property type="entry name" value="Tae4"/>
</dbReference>
<evidence type="ECO:0008006" key="3">
    <source>
        <dbReference type="Google" id="ProtNLM"/>
    </source>
</evidence>
<dbReference type="Pfam" id="PF14113">
    <property type="entry name" value="Tae4"/>
    <property type="match status" value="1"/>
</dbReference>
<dbReference type="EMBL" id="PDDY01000001">
    <property type="protein sequence ID" value="PEH41329.1"/>
    <property type="molecule type" value="Genomic_DNA"/>
</dbReference>
<organism evidence="1 2">
    <name type="scientific">Burkholderia gladioli</name>
    <name type="common">Pseudomonas marginata</name>
    <name type="synonym">Phytomonas marginata</name>
    <dbReference type="NCBI Taxonomy" id="28095"/>
    <lineage>
        <taxon>Bacteria</taxon>
        <taxon>Pseudomonadati</taxon>
        <taxon>Pseudomonadota</taxon>
        <taxon>Betaproteobacteria</taxon>
        <taxon>Burkholderiales</taxon>
        <taxon>Burkholderiaceae</taxon>
        <taxon>Burkholderia</taxon>
    </lineage>
</organism>
<reference evidence="2" key="1">
    <citation type="submission" date="2017-09" db="EMBL/GenBank/DDBJ databases">
        <title>FDA dAtabase for Regulatory Grade micrObial Sequences (FDA-ARGOS): Supporting development and validation of Infectious Disease Dx tests.</title>
        <authorList>
            <person name="Minogue T."/>
            <person name="Wolcott M."/>
            <person name="Wasieloski L."/>
            <person name="Aguilar W."/>
            <person name="Moore D."/>
            <person name="Tallon L."/>
            <person name="Sadzewicz L."/>
            <person name="Ott S."/>
            <person name="Zhao X."/>
            <person name="Nagaraj S."/>
            <person name="Vavikolanu K."/>
            <person name="Aluvathingal J."/>
            <person name="Nadendla S."/>
            <person name="Sichtig H."/>
        </authorList>
    </citation>
    <scope>NUCLEOTIDE SEQUENCE [LARGE SCALE GENOMIC DNA]</scope>
    <source>
        <strain evidence="2">FDAARGOS_390</strain>
    </source>
</reference>
<dbReference type="RefSeq" id="WP_098151529.1">
    <property type="nucleotide sequence ID" value="NZ_CP065596.1"/>
</dbReference>